<keyword evidence="4" id="KW-1003">Cell membrane</keyword>
<evidence type="ECO:0000256" key="10">
    <source>
        <dbReference type="SAM" id="MobiDB-lite"/>
    </source>
</evidence>
<evidence type="ECO:0000256" key="7">
    <source>
        <dbReference type="ARBA" id="ARBA00022927"/>
    </source>
</evidence>
<dbReference type="InterPro" id="IPR007690">
    <property type="entry name" value="T2SS_GspM"/>
</dbReference>
<keyword evidence="3" id="KW-0813">Transport</keyword>
<dbReference type="Gene3D" id="3.30.1360.100">
    <property type="entry name" value="General secretion pathway protein M, EpsM"/>
    <property type="match status" value="1"/>
</dbReference>
<evidence type="ECO:0000256" key="4">
    <source>
        <dbReference type="ARBA" id="ARBA00022475"/>
    </source>
</evidence>
<evidence type="ECO:0000256" key="2">
    <source>
        <dbReference type="ARBA" id="ARBA00010637"/>
    </source>
</evidence>
<name>A0ABT6B2C4_9BURK</name>
<evidence type="ECO:0000256" key="11">
    <source>
        <dbReference type="SAM" id="Phobius"/>
    </source>
</evidence>
<keyword evidence="8 11" id="KW-1133">Transmembrane helix</keyword>
<dbReference type="Pfam" id="PF04612">
    <property type="entry name" value="T2SSM"/>
    <property type="match status" value="1"/>
</dbReference>
<evidence type="ECO:0000313" key="12">
    <source>
        <dbReference type="EMBL" id="MDF3839042.1"/>
    </source>
</evidence>
<keyword evidence="6 11" id="KW-0812">Transmembrane</keyword>
<dbReference type="Proteomes" id="UP001216674">
    <property type="component" value="Unassembled WGS sequence"/>
</dbReference>
<feature type="transmembrane region" description="Helical" evidence="11">
    <location>
        <begin position="82"/>
        <end position="100"/>
    </location>
</feature>
<accession>A0ABT6B2C4</accession>
<evidence type="ECO:0000256" key="3">
    <source>
        <dbReference type="ARBA" id="ARBA00022448"/>
    </source>
</evidence>
<reference evidence="12 13" key="1">
    <citation type="submission" date="2023-03" db="EMBL/GenBank/DDBJ databases">
        <title>Draft assemblies of triclosan tolerant bacteria isolated from returned activated sludge.</title>
        <authorList>
            <person name="Van Hamelsveld S."/>
        </authorList>
    </citation>
    <scope>NUCLEOTIDE SEQUENCE [LARGE SCALE GENOMIC DNA]</scope>
    <source>
        <strain evidence="12 13">GW210010_S58</strain>
    </source>
</reference>
<keyword evidence="7" id="KW-0653">Protein transport</keyword>
<organism evidence="12 13">
    <name type="scientific">Cupriavidus basilensis</name>
    <dbReference type="NCBI Taxonomy" id="68895"/>
    <lineage>
        <taxon>Bacteria</taxon>
        <taxon>Pseudomonadati</taxon>
        <taxon>Pseudomonadota</taxon>
        <taxon>Betaproteobacteria</taxon>
        <taxon>Burkholderiales</taxon>
        <taxon>Burkholderiaceae</taxon>
        <taxon>Cupriavidus</taxon>
    </lineage>
</organism>
<comment type="caution">
    <text evidence="12">The sequence shown here is derived from an EMBL/GenBank/DDBJ whole genome shotgun (WGS) entry which is preliminary data.</text>
</comment>
<evidence type="ECO:0000256" key="5">
    <source>
        <dbReference type="ARBA" id="ARBA00022519"/>
    </source>
</evidence>
<keyword evidence="9 11" id="KW-0472">Membrane</keyword>
<feature type="compositionally biased region" description="Low complexity" evidence="10">
    <location>
        <begin position="36"/>
        <end position="48"/>
    </location>
</feature>
<dbReference type="EMBL" id="JARJLM010000649">
    <property type="protein sequence ID" value="MDF3839042.1"/>
    <property type="molecule type" value="Genomic_DNA"/>
</dbReference>
<feature type="compositionally biased region" description="Basic and acidic residues" evidence="10">
    <location>
        <begin position="1"/>
        <end position="10"/>
    </location>
</feature>
<sequence length="230" mass="24186">MNTPADDKRLAMLPANPGARNPTAAAAGTPRDAFDPPGSAAAAPGRATSPRERLRGLADHASPHLARARAAWLARAPRERRALLLCALVVGATAGWLGGWEPAANAIASLERDLPRQREQAVQMQALGAQAATLRALPDPPAHRPAEWKAALAASLMQHGIAGASVEPGDDTLRVQVPRASFHAWMQWLEAVRREYGIKPVQLEAKALPGAQAGQVALNAELAPPGKGDR</sequence>
<evidence type="ECO:0000256" key="9">
    <source>
        <dbReference type="ARBA" id="ARBA00023136"/>
    </source>
</evidence>
<proteinExistence type="inferred from homology"/>
<protein>
    <submittedName>
        <fullName evidence="12">Type II secretion system protein M</fullName>
    </submittedName>
</protein>
<evidence type="ECO:0000256" key="6">
    <source>
        <dbReference type="ARBA" id="ARBA00022692"/>
    </source>
</evidence>
<comment type="subcellular location">
    <subcellularLocation>
        <location evidence="1">Cell inner membrane</location>
        <topology evidence="1">Single-pass membrane protein</topology>
    </subcellularLocation>
</comment>
<evidence type="ECO:0000313" key="13">
    <source>
        <dbReference type="Proteomes" id="UP001216674"/>
    </source>
</evidence>
<evidence type="ECO:0000256" key="1">
    <source>
        <dbReference type="ARBA" id="ARBA00004377"/>
    </source>
</evidence>
<dbReference type="InterPro" id="IPR023229">
    <property type="entry name" value="T2SS_M_periplasmic_sf"/>
</dbReference>
<keyword evidence="5" id="KW-0997">Cell inner membrane</keyword>
<gene>
    <name evidence="12" type="ORF">P3W85_39815</name>
</gene>
<dbReference type="RefSeq" id="WP_276268863.1">
    <property type="nucleotide sequence ID" value="NZ_JARJLM010000649.1"/>
</dbReference>
<comment type="similarity">
    <text evidence="2">Belongs to the GSP M family.</text>
</comment>
<feature type="region of interest" description="Disordered" evidence="10">
    <location>
        <begin position="1"/>
        <end position="50"/>
    </location>
</feature>
<evidence type="ECO:0000256" key="8">
    <source>
        <dbReference type="ARBA" id="ARBA00022989"/>
    </source>
</evidence>
<dbReference type="SUPFAM" id="SSF103054">
    <property type="entry name" value="General secretion pathway protein M, EpsM"/>
    <property type="match status" value="1"/>
</dbReference>
<keyword evidence="13" id="KW-1185">Reference proteome</keyword>